<dbReference type="Proteomes" id="UP000635983">
    <property type="component" value="Unassembled WGS sequence"/>
</dbReference>
<organism evidence="8 9">
    <name type="scientific">Pseudomonas matsuisoli</name>
    <dbReference type="NCBI Taxonomy" id="1515666"/>
    <lineage>
        <taxon>Bacteria</taxon>
        <taxon>Pseudomonadati</taxon>
        <taxon>Pseudomonadota</taxon>
        <taxon>Gammaproteobacteria</taxon>
        <taxon>Pseudomonadales</taxon>
        <taxon>Pseudomonadaceae</taxon>
        <taxon>Pseudomonas</taxon>
    </lineage>
</organism>
<evidence type="ECO:0000313" key="8">
    <source>
        <dbReference type="EMBL" id="GGJ80577.1"/>
    </source>
</evidence>
<name>A0A917PJ97_9PSED</name>
<dbReference type="Pfam" id="PF13861">
    <property type="entry name" value="FLgD_tudor"/>
    <property type="match status" value="1"/>
</dbReference>
<proteinExistence type="inferred from homology"/>
<reference evidence="8" key="2">
    <citation type="submission" date="2020-09" db="EMBL/GenBank/DDBJ databases">
        <authorList>
            <person name="Sun Q."/>
            <person name="Ohkuma M."/>
        </authorList>
    </citation>
    <scope>NUCLEOTIDE SEQUENCE</scope>
    <source>
        <strain evidence="8">JCM 30078</strain>
    </source>
</reference>
<feature type="domain" description="FlgD/Vpr Ig-like" evidence="6">
    <location>
        <begin position="115"/>
        <end position="185"/>
    </location>
</feature>
<dbReference type="AlphaFoldDB" id="A0A917PJ97"/>
<dbReference type="InterPro" id="IPR005648">
    <property type="entry name" value="FlgD"/>
</dbReference>
<evidence type="ECO:0000259" key="6">
    <source>
        <dbReference type="Pfam" id="PF13860"/>
    </source>
</evidence>
<comment type="function">
    <text evidence="4 5">Required for flagellar hook formation. May act as a scaffolding protein.</text>
</comment>
<dbReference type="Pfam" id="PF13860">
    <property type="entry name" value="FlgD_ig"/>
    <property type="match status" value="1"/>
</dbReference>
<dbReference type="EMBL" id="BMPO01000001">
    <property type="protein sequence ID" value="GGJ80577.1"/>
    <property type="molecule type" value="Genomic_DNA"/>
</dbReference>
<evidence type="ECO:0000256" key="1">
    <source>
        <dbReference type="ARBA" id="ARBA00010577"/>
    </source>
</evidence>
<evidence type="ECO:0000256" key="2">
    <source>
        <dbReference type="ARBA" id="ARBA00016013"/>
    </source>
</evidence>
<keyword evidence="3 5" id="KW-1005">Bacterial flagellum biogenesis</keyword>
<dbReference type="RefSeq" id="WP_188981360.1">
    <property type="nucleotide sequence ID" value="NZ_BMPO01000001.1"/>
</dbReference>
<dbReference type="Gene3D" id="2.30.30.910">
    <property type="match status" value="1"/>
</dbReference>
<protein>
    <recommendedName>
        <fullName evidence="2 5">Basal-body rod modification protein FlgD</fullName>
    </recommendedName>
</protein>
<keyword evidence="9" id="KW-1185">Reference proteome</keyword>
<evidence type="ECO:0000256" key="4">
    <source>
        <dbReference type="ARBA" id="ARBA00024746"/>
    </source>
</evidence>
<comment type="similarity">
    <text evidence="1 5">Belongs to the FlgD family.</text>
</comment>
<evidence type="ECO:0000256" key="5">
    <source>
        <dbReference type="RuleBase" id="RU362076"/>
    </source>
</evidence>
<dbReference type="Pfam" id="PF03963">
    <property type="entry name" value="FlgD"/>
    <property type="match status" value="1"/>
</dbReference>
<dbReference type="Gene3D" id="2.60.40.4070">
    <property type="match status" value="1"/>
</dbReference>
<dbReference type="InterPro" id="IPR025963">
    <property type="entry name" value="FLgD_Tudor"/>
</dbReference>
<comment type="caution">
    <text evidence="8">The sequence shown here is derived from an EMBL/GenBank/DDBJ whole genome shotgun (WGS) entry which is preliminary data.</text>
</comment>
<reference evidence="8" key="1">
    <citation type="journal article" date="2014" name="Int. J. Syst. Evol. Microbiol.">
        <title>Complete genome sequence of Corynebacterium casei LMG S-19264T (=DSM 44701T), isolated from a smear-ripened cheese.</title>
        <authorList>
            <consortium name="US DOE Joint Genome Institute (JGI-PGF)"/>
            <person name="Walter F."/>
            <person name="Albersmeier A."/>
            <person name="Kalinowski J."/>
            <person name="Ruckert C."/>
        </authorList>
    </citation>
    <scope>NUCLEOTIDE SEQUENCE</scope>
    <source>
        <strain evidence="8">JCM 30078</strain>
    </source>
</reference>
<dbReference type="InterPro" id="IPR025965">
    <property type="entry name" value="FlgD/Vpr_Ig-like"/>
</dbReference>
<gene>
    <name evidence="8" type="primary">flgD</name>
    <name evidence="8" type="ORF">GCM10009304_02930</name>
</gene>
<dbReference type="GO" id="GO:0044781">
    <property type="term" value="P:bacterial-type flagellum organization"/>
    <property type="evidence" value="ECO:0007669"/>
    <property type="project" value="UniProtKB-UniRule"/>
</dbReference>
<sequence>MSIDTSNTTTSSVLDQYAIKSQGSDVTKTQDLGKDQFLKLLVAQMNNQNPLEPQGNGEFIAQLAQFSTVEGITNLNTSVNSIMTGAQSAQALQASSLVGRTVILDTNTAMVDTSKTATEPFKGGINLTQSSDNVWVNVYNTSGQQVSRVNLGQQSSGLISFTWDGTDANGGALPPGAYKFEAQANVGGESVAFATSLPANVESVTLGQNGGEMMLNLTGKGSIALSKVQVVGQ</sequence>
<evidence type="ECO:0000259" key="7">
    <source>
        <dbReference type="Pfam" id="PF13861"/>
    </source>
</evidence>
<evidence type="ECO:0000256" key="3">
    <source>
        <dbReference type="ARBA" id="ARBA00022795"/>
    </source>
</evidence>
<feature type="domain" description="FlgD Tudor-like" evidence="7">
    <location>
        <begin position="90"/>
        <end position="229"/>
    </location>
</feature>
<evidence type="ECO:0000313" key="9">
    <source>
        <dbReference type="Proteomes" id="UP000635983"/>
    </source>
</evidence>
<accession>A0A917PJ97</accession>